<dbReference type="InterPro" id="IPR010982">
    <property type="entry name" value="Lambda_DNA-bd_dom_sf"/>
</dbReference>
<dbReference type="Gene3D" id="1.10.260.40">
    <property type="entry name" value="lambda repressor-like DNA-binding domains"/>
    <property type="match status" value="1"/>
</dbReference>
<dbReference type="PANTHER" id="PTHR43236:SF1">
    <property type="entry name" value="BLL7220 PROTEIN"/>
    <property type="match status" value="1"/>
</dbReference>
<dbReference type="PANTHER" id="PTHR43236">
    <property type="entry name" value="ANTITOXIN HIGA1"/>
    <property type="match status" value="1"/>
</dbReference>
<dbReference type="Proteomes" id="UP001524478">
    <property type="component" value="Unassembled WGS sequence"/>
</dbReference>
<accession>A0ABT1SER5</accession>
<reference evidence="3 4" key="1">
    <citation type="submission" date="2022-06" db="EMBL/GenBank/DDBJ databases">
        <title>Isolation of gut microbiota from human fecal samples.</title>
        <authorList>
            <person name="Pamer E.G."/>
            <person name="Barat B."/>
            <person name="Waligurski E."/>
            <person name="Medina S."/>
            <person name="Paddock L."/>
            <person name="Mostad J."/>
        </authorList>
    </citation>
    <scope>NUCLEOTIDE SEQUENCE [LARGE SCALE GENOMIC DNA]</scope>
    <source>
        <strain evidence="3 4">DFI.7.95</strain>
    </source>
</reference>
<feature type="domain" description="HTH cro/C1-type" evidence="2">
    <location>
        <begin position="12"/>
        <end position="66"/>
    </location>
</feature>
<evidence type="ECO:0000259" key="2">
    <source>
        <dbReference type="PROSITE" id="PS50943"/>
    </source>
</evidence>
<proteinExistence type="inferred from homology"/>
<comment type="similarity">
    <text evidence="1">Belongs to the short-chain fatty acyl-CoA assimilation regulator (ScfR) family.</text>
</comment>
<dbReference type="Gene3D" id="1.10.10.2910">
    <property type="match status" value="1"/>
</dbReference>
<protein>
    <submittedName>
        <fullName evidence="3">XRE family transcriptional regulator</fullName>
    </submittedName>
</protein>
<comment type="caution">
    <text evidence="3">The sequence shown here is derived from an EMBL/GenBank/DDBJ whole genome shotgun (WGS) entry which is preliminary data.</text>
</comment>
<dbReference type="Pfam" id="PF12844">
    <property type="entry name" value="HTH_19"/>
    <property type="match status" value="1"/>
</dbReference>
<dbReference type="CDD" id="cd00093">
    <property type="entry name" value="HTH_XRE"/>
    <property type="match status" value="1"/>
</dbReference>
<dbReference type="InterPro" id="IPR001387">
    <property type="entry name" value="Cro/C1-type_HTH"/>
</dbReference>
<gene>
    <name evidence="3" type="ORF">NE686_17940</name>
</gene>
<dbReference type="Pfam" id="PF06114">
    <property type="entry name" value="Peptidase_M78"/>
    <property type="match status" value="1"/>
</dbReference>
<dbReference type="InterPro" id="IPR052345">
    <property type="entry name" value="Rad_response_metalloprotease"/>
</dbReference>
<evidence type="ECO:0000313" key="3">
    <source>
        <dbReference type="EMBL" id="MCQ4924987.1"/>
    </source>
</evidence>
<dbReference type="InterPro" id="IPR010359">
    <property type="entry name" value="IrrE_HExxH"/>
</dbReference>
<dbReference type="PROSITE" id="PS50943">
    <property type="entry name" value="HTH_CROC1"/>
    <property type="match status" value="1"/>
</dbReference>
<dbReference type="SUPFAM" id="SSF47413">
    <property type="entry name" value="lambda repressor-like DNA-binding domains"/>
    <property type="match status" value="1"/>
</dbReference>
<keyword evidence="4" id="KW-1185">Reference proteome</keyword>
<organism evidence="3 4">
    <name type="scientific">Tissierella carlieri</name>
    <dbReference type="NCBI Taxonomy" id="689904"/>
    <lineage>
        <taxon>Bacteria</taxon>
        <taxon>Bacillati</taxon>
        <taxon>Bacillota</taxon>
        <taxon>Tissierellia</taxon>
        <taxon>Tissierellales</taxon>
        <taxon>Tissierellaceae</taxon>
        <taxon>Tissierella</taxon>
    </lineage>
</organism>
<dbReference type="EMBL" id="JANGAC010000017">
    <property type="protein sequence ID" value="MCQ4924987.1"/>
    <property type="molecule type" value="Genomic_DNA"/>
</dbReference>
<name>A0ABT1SER5_9FIRM</name>
<evidence type="ECO:0000313" key="4">
    <source>
        <dbReference type="Proteomes" id="UP001524478"/>
    </source>
</evidence>
<sequence>MLNGKRFNGTRLRSARTYRGMTITELADNLGVASKSISQYESNQSFPQFDTLMNIIRTLRFPREYFYEQDNIEISIGNTYFRNSSKMSKKEESMQKEKTKLIGKLFIFLSEYIKFPDLNLPEFDEELSIEYKALKLREYWGLGEDPITDIIYVLEKNGIIISSMHTNSENVDAFSQQQNINGKKHYIIVLGNDKSSATRRQFSVAHELGHIILHDGFLELENMTREELRKIENEAHCFATAFLLPKNAFSKDIQLHPTNPEYYKELKKKWRTSISAMTVRGNQLGIISYNSYQSLMNKMSRLGWKIDEPLDDTLIMSTPTVLRRAIDIILDNGILDELGITKALSLFGLSLDGEEIEILLGLNKGKLMPKHLDSKVIELPLIKRD</sequence>
<evidence type="ECO:0000256" key="1">
    <source>
        <dbReference type="ARBA" id="ARBA00007227"/>
    </source>
</evidence>
<dbReference type="SMART" id="SM00530">
    <property type="entry name" value="HTH_XRE"/>
    <property type="match status" value="1"/>
</dbReference>